<dbReference type="SMART" id="SM00208">
    <property type="entry name" value="TNFR"/>
    <property type="match status" value="1"/>
</dbReference>
<keyword evidence="2" id="KW-1133">Transmembrane helix</keyword>
<organism evidence="5">
    <name type="scientific">Arion vulgaris</name>
    <dbReference type="NCBI Taxonomy" id="1028688"/>
    <lineage>
        <taxon>Eukaryota</taxon>
        <taxon>Metazoa</taxon>
        <taxon>Spiralia</taxon>
        <taxon>Lophotrochozoa</taxon>
        <taxon>Mollusca</taxon>
        <taxon>Gastropoda</taxon>
        <taxon>Heterobranchia</taxon>
        <taxon>Euthyneura</taxon>
        <taxon>Panpulmonata</taxon>
        <taxon>Eupulmonata</taxon>
        <taxon>Stylommatophora</taxon>
        <taxon>Helicina</taxon>
        <taxon>Arionoidea</taxon>
        <taxon>Arionidae</taxon>
        <taxon>Arion</taxon>
    </lineage>
</organism>
<accession>A0A0B6YZT1</accession>
<feature type="disulfide bond" evidence="1">
    <location>
        <begin position="49"/>
        <end position="67"/>
    </location>
</feature>
<gene>
    <name evidence="5" type="primary">ORF42795</name>
</gene>
<evidence type="ECO:0000256" key="1">
    <source>
        <dbReference type="PROSITE-ProRule" id="PRU00206"/>
    </source>
</evidence>
<keyword evidence="1" id="KW-1015">Disulfide bond</keyword>
<feature type="repeat" description="TNFR-Cys" evidence="1">
    <location>
        <begin position="29"/>
        <end position="67"/>
    </location>
</feature>
<sequence>MVVRLYSLCVLVVVFASQLILSLSLRTDLCQDGHFYSLIDNRCKKCSTCPTNQIIKHPCTKYADLKCGPFKFNDFPDVGNELSYQSPGDDLFDENYYYTLNVSKKKNRAPARAKSHNEEMENPTTIEKEDREYWKTLAFALIGLLSVLIIVATVVVLLACRKLQRATVIKQPDDGDMDDADSGYVVIRAIRLVTDTRPGNTDRSFCTKEEYAAHPPLLGPTSSDTDLQSVLDPPTTNPHTRHLCFLPQVYKPQRRLLNYDADDVFESDDSGSSFILPGKTKLQTIAEKSLDVKINGMDNVE</sequence>
<dbReference type="Gene3D" id="2.10.50.10">
    <property type="entry name" value="Tumor Necrosis Factor Receptor, subunit A, domain 2"/>
    <property type="match status" value="1"/>
</dbReference>
<dbReference type="AlphaFoldDB" id="A0A0B6YZT1"/>
<dbReference type="EMBL" id="HACG01014767">
    <property type="protein sequence ID" value="CEK61632.1"/>
    <property type="molecule type" value="Transcribed_RNA"/>
</dbReference>
<feature type="disulfide bond" evidence="1">
    <location>
        <begin position="46"/>
        <end position="59"/>
    </location>
</feature>
<feature type="chain" id="PRO_5002110911" description="TNFR-Cys domain-containing protein" evidence="3">
    <location>
        <begin position="25"/>
        <end position="301"/>
    </location>
</feature>
<name>A0A0B6YZT1_9EUPU</name>
<keyword evidence="3" id="KW-0732">Signal</keyword>
<protein>
    <recommendedName>
        <fullName evidence="4">TNFR-Cys domain-containing protein</fullName>
    </recommendedName>
</protein>
<proteinExistence type="predicted"/>
<feature type="signal peptide" evidence="3">
    <location>
        <begin position="1"/>
        <end position="24"/>
    </location>
</feature>
<dbReference type="PROSITE" id="PS00652">
    <property type="entry name" value="TNFR_NGFR_1"/>
    <property type="match status" value="1"/>
</dbReference>
<feature type="transmembrane region" description="Helical" evidence="2">
    <location>
        <begin position="137"/>
        <end position="160"/>
    </location>
</feature>
<evidence type="ECO:0000256" key="2">
    <source>
        <dbReference type="SAM" id="Phobius"/>
    </source>
</evidence>
<keyword evidence="2" id="KW-0812">Transmembrane</keyword>
<feature type="domain" description="TNFR-Cys" evidence="4">
    <location>
        <begin position="29"/>
        <end position="67"/>
    </location>
</feature>
<dbReference type="InterPro" id="IPR001368">
    <property type="entry name" value="TNFR/NGFR_Cys_rich_reg"/>
</dbReference>
<evidence type="ECO:0000256" key="3">
    <source>
        <dbReference type="SAM" id="SignalP"/>
    </source>
</evidence>
<dbReference type="PROSITE" id="PS50050">
    <property type="entry name" value="TNFR_NGFR_2"/>
    <property type="match status" value="1"/>
</dbReference>
<reference evidence="5" key="1">
    <citation type="submission" date="2014-12" db="EMBL/GenBank/DDBJ databases">
        <title>Insight into the proteome of Arion vulgaris.</title>
        <authorList>
            <person name="Aradska J."/>
            <person name="Bulat T."/>
            <person name="Smidak R."/>
            <person name="Sarate P."/>
            <person name="Gangsoo J."/>
            <person name="Sialana F."/>
            <person name="Bilban M."/>
            <person name="Lubec G."/>
        </authorList>
    </citation>
    <scope>NUCLEOTIDE SEQUENCE</scope>
    <source>
        <tissue evidence="5">Skin</tissue>
    </source>
</reference>
<dbReference type="Pfam" id="PF00020">
    <property type="entry name" value="TNFR_c6"/>
    <property type="match status" value="1"/>
</dbReference>
<evidence type="ECO:0000313" key="5">
    <source>
        <dbReference type="EMBL" id="CEK61632.1"/>
    </source>
</evidence>
<evidence type="ECO:0000259" key="4">
    <source>
        <dbReference type="PROSITE" id="PS50050"/>
    </source>
</evidence>
<comment type="caution">
    <text evidence="1">Lacks conserved residue(s) required for the propagation of feature annotation.</text>
</comment>
<keyword evidence="2" id="KW-0472">Membrane</keyword>